<sequence length="149" mass="17247">MILLLKIALCSTMYTDEELSLANRAIGGESLDTSNFVLYIDENGSRFIEVPYEYMTEWIKDQKMWRTWSIMLIILCFIFFTIVVAFLIHNFQTSTGPFSLCHKHINENSSDDKMTSSELADYSQTDNIPMFNTIIDPRHISPFKNIGQL</sequence>
<name>A0A813MK60_9BILA</name>
<dbReference type="OrthoDB" id="10009990at2759"/>
<evidence type="ECO:0000313" key="5">
    <source>
        <dbReference type="Proteomes" id="UP000663832"/>
    </source>
</evidence>
<proteinExistence type="predicted"/>
<comment type="caution">
    <text evidence="2">The sequence shown here is derived from an EMBL/GenBank/DDBJ whole genome shotgun (WGS) entry which is preliminary data.</text>
</comment>
<protein>
    <submittedName>
        <fullName evidence="2">Uncharacterized protein</fullName>
    </submittedName>
</protein>
<dbReference type="EMBL" id="CAJNOM010000046">
    <property type="protein sequence ID" value="CAF0910641.1"/>
    <property type="molecule type" value="Genomic_DNA"/>
</dbReference>
<feature type="transmembrane region" description="Helical" evidence="1">
    <location>
        <begin position="68"/>
        <end position="88"/>
    </location>
</feature>
<gene>
    <name evidence="2" type="ORF">BJG266_LOCUS752</name>
    <name evidence="3" type="ORF">QVE165_LOCUS6321</name>
    <name evidence="4" type="ORF">QVE165_LOCUS9984</name>
</gene>
<dbReference type="EMBL" id="CAJNOI010000002">
    <property type="protein sequence ID" value="CAF0726023.1"/>
    <property type="molecule type" value="Genomic_DNA"/>
</dbReference>
<evidence type="ECO:0000313" key="2">
    <source>
        <dbReference type="EMBL" id="CAF0726023.1"/>
    </source>
</evidence>
<dbReference type="Proteomes" id="UP000663877">
    <property type="component" value="Unassembled WGS sequence"/>
</dbReference>
<evidence type="ECO:0000313" key="6">
    <source>
        <dbReference type="Proteomes" id="UP000663877"/>
    </source>
</evidence>
<evidence type="ECO:0000313" key="3">
    <source>
        <dbReference type="EMBL" id="CAF0841187.1"/>
    </source>
</evidence>
<keyword evidence="1" id="KW-1133">Transmembrane helix</keyword>
<dbReference type="AlphaFoldDB" id="A0A813MK60"/>
<evidence type="ECO:0000256" key="1">
    <source>
        <dbReference type="SAM" id="Phobius"/>
    </source>
</evidence>
<reference evidence="2" key="1">
    <citation type="submission" date="2021-02" db="EMBL/GenBank/DDBJ databases">
        <authorList>
            <person name="Nowell W R."/>
        </authorList>
    </citation>
    <scope>NUCLEOTIDE SEQUENCE</scope>
</reference>
<organism evidence="2 6">
    <name type="scientific">Adineta steineri</name>
    <dbReference type="NCBI Taxonomy" id="433720"/>
    <lineage>
        <taxon>Eukaryota</taxon>
        <taxon>Metazoa</taxon>
        <taxon>Spiralia</taxon>
        <taxon>Gnathifera</taxon>
        <taxon>Rotifera</taxon>
        <taxon>Eurotatoria</taxon>
        <taxon>Bdelloidea</taxon>
        <taxon>Adinetida</taxon>
        <taxon>Adinetidae</taxon>
        <taxon>Adineta</taxon>
    </lineage>
</organism>
<accession>A0A813MK60</accession>
<keyword evidence="1" id="KW-0472">Membrane</keyword>
<dbReference type="EMBL" id="CAJNOM010000026">
    <property type="protein sequence ID" value="CAF0841187.1"/>
    <property type="molecule type" value="Genomic_DNA"/>
</dbReference>
<keyword evidence="5" id="KW-1185">Reference proteome</keyword>
<evidence type="ECO:0000313" key="4">
    <source>
        <dbReference type="EMBL" id="CAF0910641.1"/>
    </source>
</evidence>
<keyword evidence="1" id="KW-0812">Transmembrane</keyword>
<dbReference type="Proteomes" id="UP000663832">
    <property type="component" value="Unassembled WGS sequence"/>
</dbReference>